<feature type="transmembrane region" description="Helical" evidence="8">
    <location>
        <begin position="274"/>
        <end position="295"/>
    </location>
</feature>
<gene>
    <name evidence="10" type="ordered locus">Dd703_2834</name>
</gene>
<keyword evidence="2 8" id="KW-0813">Transport</keyword>
<feature type="domain" description="ABC transmembrane type-1" evidence="9">
    <location>
        <begin position="32"/>
        <end position="240"/>
    </location>
</feature>
<dbReference type="SUPFAM" id="SSF161098">
    <property type="entry name" value="MetI-like"/>
    <property type="match status" value="2"/>
</dbReference>
<dbReference type="GO" id="GO:0005886">
    <property type="term" value="C:plasma membrane"/>
    <property type="evidence" value="ECO:0007669"/>
    <property type="project" value="UniProtKB-SubCell"/>
</dbReference>
<comment type="subcellular location">
    <subcellularLocation>
        <location evidence="1">Cell inner membrane</location>
        <topology evidence="1">Multi-pass membrane protein</topology>
    </subcellularLocation>
    <subcellularLocation>
        <location evidence="8">Cell membrane</location>
        <topology evidence="8">Multi-pass membrane protein</topology>
    </subcellularLocation>
</comment>
<feature type="transmembrane region" description="Helical" evidence="8">
    <location>
        <begin position="122"/>
        <end position="145"/>
    </location>
</feature>
<feature type="transmembrane region" description="Helical" evidence="8">
    <location>
        <begin position="72"/>
        <end position="93"/>
    </location>
</feature>
<protein>
    <submittedName>
        <fullName evidence="10">Binding-protein-dependent transport systems inner membrane component</fullName>
    </submittedName>
</protein>
<dbReference type="PANTHER" id="PTHR43357">
    <property type="entry name" value="INNER MEMBRANE ABC TRANSPORTER PERMEASE PROTEIN YDCV"/>
    <property type="match status" value="1"/>
</dbReference>
<feature type="transmembrane region" description="Helical" evidence="8">
    <location>
        <begin position="315"/>
        <end position="336"/>
    </location>
</feature>
<evidence type="ECO:0000256" key="1">
    <source>
        <dbReference type="ARBA" id="ARBA00004429"/>
    </source>
</evidence>
<organism evidence="10 11">
    <name type="scientific">Musicola paradisiaca (strain Ech703)</name>
    <name type="common">Dickeya paradisiaca</name>
    <name type="synonym">Dickeya dadantii</name>
    <dbReference type="NCBI Taxonomy" id="579405"/>
    <lineage>
        <taxon>Bacteria</taxon>
        <taxon>Pseudomonadati</taxon>
        <taxon>Pseudomonadota</taxon>
        <taxon>Gammaproteobacteria</taxon>
        <taxon>Enterobacterales</taxon>
        <taxon>Pectobacteriaceae</taxon>
        <taxon>Musicola</taxon>
    </lineage>
</organism>
<accession>C6CB83</accession>
<feature type="transmembrane region" description="Helical" evidence="8">
    <location>
        <begin position="388"/>
        <end position="408"/>
    </location>
</feature>
<dbReference type="InterPro" id="IPR000515">
    <property type="entry name" value="MetI-like"/>
</dbReference>
<keyword evidence="4" id="KW-0997">Cell inner membrane</keyword>
<dbReference type="STRING" id="579405.Dd703_2834"/>
<comment type="similarity">
    <text evidence="8">Belongs to the binding-protein-dependent transport system permease family.</text>
</comment>
<evidence type="ECO:0000313" key="11">
    <source>
        <dbReference type="Proteomes" id="UP000002734"/>
    </source>
</evidence>
<dbReference type="KEGG" id="dda:Dd703_2834"/>
<keyword evidence="11" id="KW-1185">Reference proteome</keyword>
<keyword evidence="3" id="KW-1003">Cell membrane</keyword>
<dbReference type="GO" id="GO:0055085">
    <property type="term" value="P:transmembrane transport"/>
    <property type="evidence" value="ECO:0007669"/>
    <property type="project" value="InterPro"/>
</dbReference>
<feature type="transmembrane region" description="Helical" evidence="8">
    <location>
        <begin position="356"/>
        <end position="376"/>
    </location>
</feature>
<keyword evidence="5 8" id="KW-0812">Transmembrane</keyword>
<dbReference type="AlphaFoldDB" id="C6CB83"/>
<keyword evidence="7 8" id="KW-0472">Membrane</keyword>
<dbReference type="CDD" id="cd06261">
    <property type="entry name" value="TM_PBP2"/>
    <property type="match status" value="1"/>
</dbReference>
<keyword evidence="6 8" id="KW-1133">Transmembrane helix</keyword>
<evidence type="ECO:0000259" key="9">
    <source>
        <dbReference type="PROSITE" id="PS50928"/>
    </source>
</evidence>
<evidence type="ECO:0000256" key="3">
    <source>
        <dbReference type="ARBA" id="ARBA00022475"/>
    </source>
</evidence>
<dbReference type="EMBL" id="CP001654">
    <property type="protein sequence ID" value="ACS86611.1"/>
    <property type="molecule type" value="Genomic_DNA"/>
</dbReference>
<feature type="transmembrane region" description="Helical" evidence="8">
    <location>
        <begin position="437"/>
        <end position="457"/>
    </location>
</feature>
<feature type="transmembrane region" description="Helical" evidence="8">
    <location>
        <begin position="220"/>
        <end position="240"/>
    </location>
</feature>
<dbReference type="eggNOG" id="COG1178">
    <property type="taxonomic scope" value="Bacteria"/>
</dbReference>
<sequence length="520" mass="58134">MLLFPMGTVAVLAWFIPVDTMGILWRLFPAYGLNSVLLALGCMVFSLLFALPLSWGMARYRFIGQRWLHRGLLLPLAMPAYLLAAIYSGVLGYDGPVSYILQALKFDVDMPPLTVWQHFSPIIRSSLCLALVLFPSLYLLVRTALMTQHPNLHQTAQLMHHSPVRIFWRISLPLCRPAMLLGMVLVASESLGDYGVSAYFSLQTLTTAGLDLWRDKEQHAAAAAISAILLPAILALWLLAQYSRTRQLRYQMNDRVKTASLPELSGWRRCGLMILGWGLVGIAFIIPVFCLLYWSVRAEVQTWNLSFLLAFTNSAMASTCSTLAMMALALLCIFDAQSIGNIAHRNPLRLLSINRLIPGTVLGMGVLVPFLGLDLWLSPSRSAGESLWAGSILVLIIAYCMRFSGLLIDRLQLRMRHIPSAVNDISRSMGYTPAQRVWWVYLPQVRYSLIVGVLLVFCEGLRELNIALLMQPFNVETMAAYVFRFIMDERLDLVASPALMVVGIGILPLLGLIRLVMMEE</sequence>
<dbReference type="Proteomes" id="UP000002734">
    <property type="component" value="Chromosome"/>
</dbReference>
<feature type="domain" description="ABC transmembrane type-1" evidence="9">
    <location>
        <begin position="311"/>
        <end position="517"/>
    </location>
</feature>
<dbReference type="HOGENOM" id="CLU_021838_0_2_6"/>
<evidence type="ECO:0000256" key="8">
    <source>
        <dbReference type="RuleBase" id="RU363032"/>
    </source>
</evidence>
<feature type="transmembrane region" description="Helical" evidence="8">
    <location>
        <begin position="31"/>
        <end position="51"/>
    </location>
</feature>
<feature type="transmembrane region" description="Helical" evidence="8">
    <location>
        <begin position="498"/>
        <end position="517"/>
    </location>
</feature>
<evidence type="ECO:0000256" key="5">
    <source>
        <dbReference type="ARBA" id="ARBA00022692"/>
    </source>
</evidence>
<feature type="transmembrane region" description="Helical" evidence="8">
    <location>
        <begin position="7"/>
        <end position="25"/>
    </location>
</feature>
<evidence type="ECO:0000256" key="2">
    <source>
        <dbReference type="ARBA" id="ARBA00022448"/>
    </source>
</evidence>
<evidence type="ECO:0000256" key="6">
    <source>
        <dbReference type="ARBA" id="ARBA00022989"/>
    </source>
</evidence>
<dbReference type="PANTHER" id="PTHR43357:SF3">
    <property type="entry name" value="FE(3+)-TRANSPORT SYSTEM PERMEASE PROTEIN FBPB 2"/>
    <property type="match status" value="1"/>
</dbReference>
<evidence type="ECO:0000256" key="7">
    <source>
        <dbReference type="ARBA" id="ARBA00023136"/>
    </source>
</evidence>
<proteinExistence type="inferred from homology"/>
<dbReference type="Pfam" id="PF00528">
    <property type="entry name" value="BPD_transp_1"/>
    <property type="match status" value="1"/>
</dbReference>
<dbReference type="Gene3D" id="1.10.3720.10">
    <property type="entry name" value="MetI-like"/>
    <property type="match status" value="2"/>
</dbReference>
<evidence type="ECO:0000313" key="10">
    <source>
        <dbReference type="EMBL" id="ACS86611.1"/>
    </source>
</evidence>
<evidence type="ECO:0000256" key="4">
    <source>
        <dbReference type="ARBA" id="ARBA00022519"/>
    </source>
</evidence>
<dbReference type="PROSITE" id="PS50928">
    <property type="entry name" value="ABC_TM1"/>
    <property type="match status" value="2"/>
</dbReference>
<reference evidence="10" key="1">
    <citation type="submission" date="2009-06" db="EMBL/GenBank/DDBJ databases">
        <title>Complete sequence of Dickeya dadantii Ech703.</title>
        <authorList>
            <consortium name="US DOE Joint Genome Institute"/>
            <person name="Lucas S."/>
            <person name="Copeland A."/>
            <person name="Lapidus A."/>
            <person name="Glavina del Rio T."/>
            <person name="Dalin E."/>
            <person name="Tice H."/>
            <person name="Bruce D."/>
            <person name="Goodwin L."/>
            <person name="Pitluck S."/>
            <person name="Chertkov O."/>
            <person name="Brettin T."/>
            <person name="Detter J.C."/>
            <person name="Han C."/>
            <person name="Larimer F."/>
            <person name="Land M."/>
            <person name="Hauser L."/>
            <person name="Kyrpides N."/>
            <person name="Mikhailova N."/>
            <person name="Balakrishnan V."/>
            <person name="Glasner J."/>
            <person name="Perna N.T."/>
        </authorList>
    </citation>
    <scope>NUCLEOTIDE SEQUENCE [LARGE SCALE GENOMIC DNA]</scope>
    <source>
        <strain evidence="10">Ech703</strain>
    </source>
</reference>
<feature type="transmembrane region" description="Helical" evidence="8">
    <location>
        <begin position="166"/>
        <end position="187"/>
    </location>
</feature>
<dbReference type="InterPro" id="IPR035906">
    <property type="entry name" value="MetI-like_sf"/>
</dbReference>
<name>C6CB83_MUSP7</name>